<evidence type="ECO:0000256" key="3">
    <source>
        <dbReference type="ARBA" id="ARBA00011296"/>
    </source>
</evidence>
<name>A0A5D6VXL1_9FIRM</name>
<keyword evidence="10 11" id="KW-0238">DNA-binding</keyword>
<keyword evidence="8 11" id="KW-0378">Hydrolase</keyword>
<dbReference type="GO" id="GO:0005524">
    <property type="term" value="F:ATP binding"/>
    <property type="evidence" value="ECO:0007669"/>
    <property type="project" value="UniProtKB-KW"/>
</dbReference>
<dbReference type="GO" id="GO:0003677">
    <property type="term" value="F:DNA binding"/>
    <property type="evidence" value="ECO:0007669"/>
    <property type="project" value="UniProtKB-KW"/>
</dbReference>
<comment type="function">
    <text evidence="11">Subunit R is required for both nuclease and ATPase activities, but not for modification.</text>
</comment>
<dbReference type="CDD" id="cd22332">
    <property type="entry name" value="HsdR_N"/>
    <property type="match status" value="1"/>
</dbReference>
<comment type="catalytic activity">
    <reaction evidence="1 11">
        <text>Endonucleolytic cleavage of DNA to give random double-stranded fragments with terminal 5'-phosphates, ATP is simultaneously hydrolyzed.</text>
        <dbReference type="EC" id="3.1.21.3"/>
    </reaction>
</comment>
<dbReference type="PANTHER" id="PTHR30195">
    <property type="entry name" value="TYPE I SITE-SPECIFIC DEOXYRIBONUCLEASE PROTEIN SUBUNIT M AND R"/>
    <property type="match status" value="1"/>
</dbReference>
<dbReference type="SUPFAM" id="SSF52540">
    <property type="entry name" value="P-loop containing nucleoside triphosphate hydrolases"/>
    <property type="match status" value="2"/>
</dbReference>
<dbReference type="EC" id="3.1.21.3" evidence="11"/>
<dbReference type="CDD" id="cd18800">
    <property type="entry name" value="SF2_C_EcoR124I-like"/>
    <property type="match status" value="1"/>
</dbReference>
<dbReference type="InterPro" id="IPR014001">
    <property type="entry name" value="Helicase_ATP-bd"/>
</dbReference>
<dbReference type="GO" id="GO:0009035">
    <property type="term" value="F:type I site-specific deoxyribonuclease activity"/>
    <property type="evidence" value="ECO:0007669"/>
    <property type="project" value="UniProtKB-EC"/>
</dbReference>
<accession>A0A5D6VXL1</accession>
<evidence type="ECO:0000256" key="2">
    <source>
        <dbReference type="ARBA" id="ARBA00008598"/>
    </source>
</evidence>
<dbReference type="EMBL" id="VTOY01000016">
    <property type="protein sequence ID" value="TYZ20220.1"/>
    <property type="molecule type" value="Genomic_DNA"/>
</dbReference>
<dbReference type="Gene3D" id="1.20.58.910">
    <property type="match status" value="1"/>
</dbReference>
<comment type="caution">
    <text evidence="13">The sequence shown here is derived from an EMBL/GenBank/DDBJ whole genome shotgun (WGS) entry which is preliminary data.</text>
</comment>
<dbReference type="InterPro" id="IPR004473">
    <property type="entry name" value="Restrct_endonuc_typeI_HsdR"/>
</dbReference>
<dbReference type="RefSeq" id="WP_149172264.1">
    <property type="nucleotide sequence ID" value="NZ_VTOY01000016.1"/>
</dbReference>
<evidence type="ECO:0000259" key="12">
    <source>
        <dbReference type="PROSITE" id="PS51192"/>
    </source>
</evidence>
<dbReference type="InterPro" id="IPR022625">
    <property type="entry name" value="TypeI_RM_Rsu_C"/>
</dbReference>
<dbReference type="InterPro" id="IPR027417">
    <property type="entry name" value="P-loop_NTPase"/>
</dbReference>
<reference evidence="13 14" key="1">
    <citation type="submission" date="2019-08" db="EMBL/GenBank/DDBJ databases">
        <title>Selenomonas sp. mPRGC5 and Selenomonas sp. mPRGC8 isolated from ruminal fluid of dairy goat (Capra hircus).</title>
        <authorList>
            <person name="Poothong S."/>
            <person name="Nuengjamnong C."/>
            <person name="Tanasupawat S."/>
        </authorList>
    </citation>
    <scope>NUCLEOTIDE SEQUENCE [LARGE SCALE GENOMIC DNA]</scope>
    <source>
        <strain evidence="14">mPRGC5</strain>
    </source>
</reference>
<organism evidence="13 14">
    <name type="scientific">Selenomonas ruminis</name>
    <dbReference type="NCBI Taxonomy" id="2593411"/>
    <lineage>
        <taxon>Bacteria</taxon>
        <taxon>Bacillati</taxon>
        <taxon>Bacillota</taxon>
        <taxon>Negativicutes</taxon>
        <taxon>Selenomonadales</taxon>
        <taxon>Selenomonadaceae</taxon>
        <taxon>Selenomonas</taxon>
    </lineage>
</organism>
<dbReference type="NCBIfam" id="TIGR00348">
    <property type="entry name" value="hsdR"/>
    <property type="match status" value="1"/>
</dbReference>
<proteinExistence type="inferred from homology"/>
<evidence type="ECO:0000256" key="9">
    <source>
        <dbReference type="ARBA" id="ARBA00022840"/>
    </source>
</evidence>
<keyword evidence="9 11" id="KW-0067">ATP-binding</keyword>
<keyword evidence="5 11" id="KW-0547">Nucleotide-binding</keyword>
<protein>
    <recommendedName>
        <fullName evidence="11">Type I restriction enzyme endonuclease subunit</fullName>
        <shortName evidence="11">R protein</shortName>
        <ecNumber evidence="11">3.1.21.3</ecNumber>
    </recommendedName>
    <alternativeName>
        <fullName evidence="11">Type-1 restriction enzyme R protein</fullName>
    </alternativeName>
</protein>
<dbReference type="PROSITE" id="PS51192">
    <property type="entry name" value="HELICASE_ATP_BIND_1"/>
    <property type="match status" value="1"/>
</dbReference>
<evidence type="ECO:0000256" key="11">
    <source>
        <dbReference type="RuleBase" id="RU364115"/>
    </source>
</evidence>
<evidence type="ECO:0000256" key="8">
    <source>
        <dbReference type="ARBA" id="ARBA00022801"/>
    </source>
</evidence>
<dbReference type="Pfam" id="PF04313">
    <property type="entry name" value="HSDR_N"/>
    <property type="match status" value="1"/>
</dbReference>
<evidence type="ECO:0000256" key="6">
    <source>
        <dbReference type="ARBA" id="ARBA00022747"/>
    </source>
</evidence>
<evidence type="ECO:0000256" key="7">
    <source>
        <dbReference type="ARBA" id="ARBA00022759"/>
    </source>
</evidence>
<dbReference type="InterPro" id="IPR055180">
    <property type="entry name" value="HsdR_RecA-like_helicase_dom_2"/>
</dbReference>
<comment type="subunit">
    <text evidence="3 11">The type I restriction/modification system is composed of three polypeptides R, M and S.</text>
</comment>
<feature type="domain" description="Helicase ATP-binding" evidence="12">
    <location>
        <begin position="272"/>
        <end position="446"/>
    </location>
</feature>
<dbReference type="Proteomes" id="UP000323646">
    <property type="component" value="Unassembled WGS sequence"/>
</dbReference>
<dbReference type="InterPro" id="IPR051268">
    <property type="entry name" value="Type-I_R_enzyme_R_subunit"/>
</dbReference>
<dbReference type="AlphaFoldDB" id="A0A5D6VXL1"/>
<evidence type="ECO:0000313" key="14">
    <source>
        <dbReference type="Proteomes" id="UP000323646"/>
    </source>
</evidence>
<dbReference type="GO" id="GO:0009307">
    <property type="term" value="P:DNA restriction-modification system"/>
    <property type="evidence" value="ECO:0007669"/>
    <property type="project" value="UniProtKB-KW"/>
</dbReference>
<keyword evidence="14" id="KW-1185">Reference proteome</keyword>
<evidence type="ECO:0000313" key="13">
    <source>
        <dbReference type="EMBL" id="TYZ20220.1"/>
    </source>
</evidence>
<dbReference type="OrthoDB" id="9758243at2"/>
<comment type="similarity">
    <text evidence="2 11">Belongs to the HsdR family.</text>
</comment>
<dbReference type="Pfam" id="PF12008">
    <property type="entry name" value="EcoR124_C"/>
    <property type="match status" value="1"/>
</dbReference>
<evidence type="ECO:0000256" key="1">
    <source>
        <dbReference type="ARBA" id="ARBA00000851"/>
    </source>
</evidence>
<dbReference type="Gene3D" id="3.90.1570.50">
    <property type="match status" value="1"/>
</dbReference>
<keyword evidence="4" id="KW-0540">Nuclease</keyword>
<keyword evidence="6 11" id="KW-0680">Restriction system</keyword>
<dbReference type="PANTHER" id="PTHR30195:SF16">
    <property type="entry name" value="TYPE I RESTRICTION ENZYME ENDONUCLEASE SUBUNIT"/>
    <property type="match status" value="1"/>
</dbReference>
<dbReference type="Pfam" id="PF18766">
    <property type="entry name" value="SWI2_SNF2"/>
    <property type="match status" value="1"/>
</dbReference>
<keyword evidence="7 13" id="KW-0255">Endonuclease</keyword>
<dbReference type="InterPro" id="IPR040980">
    <property type="entry name" value="SWI2_SNF2"/>
</dbReference>
<evidence type="ECO:0000256" key="5">
    <source>
        <dbReference type="ARBA" id="ARBA00022741"/>
    </source>
</evidence>
<dbReference type="SMART" id="SM00487">
    <property type="entry name" value="DEXDc"/>
    <property type="match status" value="1"/>
</dbReference>
<dbReference type="Gene3D" id="3.40.50.300">
    <property type="entry name" value="P-loop containing nucleotide triphosphate hydrolases"/>
    <property type="match status" value="2"/>
</dbReference>
<sequence length="1010" mass="115302">MAQSEAAMENALIKQLTQDISQWTYRKDIVDEDSLWANFRKKLNQNNLAVLDGTPITDVEFSQIQQYMLDVAKSPYKAALWLAGENGEAIIPLTREDAAKGTIHLMAISNREIAGGRSSYEIINQFVSSKLDEDDRERRFDVTLLINGLPMIHIELKNQDHPFMDAFRQIKKYSLEGKFRGLFGMVQMFVVSNGSNTRYIAADTGSSLNEKFLTTWVNKKNEPVENYLEFAKEVLRIPEAHEMIGHYSVVDSERHKLILLRPYQVHAIEAVKRASANQESGFVWHTTGSGKTLTSYTVAKNLILIPNVDKTIFLIDRKDLDQQTSISFKAYAENDIIDVDETDNTHDLLTKLKSKDRVVIVTTIQKLQKIMKTYNREDKKDSPTTKRLHGLCIAFVVDECHRTVTPDTQRELQKFFMNSLWYGFTGTPIFEENQRQRKGDLARTTEGLYGPCLHNYTIKEALNNKAVLGFQIDYKDSISKDKLIEIGTALQVASEDDMANMEADKLEEKVLSAYYKSNGRDIYDNDEHRKGVVEYIVNKAAGKFRLNAPQGEAYEAILTVPSIEIAQKYYQLFKEFIAEGKVSAAIKAKCMDFPKIAITYTVTENDENSIGNQQAMKESLADYNQMFGTNFALDSLPAYNTNLNDRLARKKGRYQQRKEQLDIVIVVDRLLTGFDAPPCAILFVDRPPMAPQNLIQAFSRTNRIFDKAKRYGMIVIFQRSAQFQTAVDGALLLYSNGGTKEVSAPTFEEIEAEFKEALAELRSIAPTPEAADSFHDDVSSMQKFAKAFQKVDRLSGELQVYQEWEDKDLSDYGLVREELTDYGGKYQNVIEELRKPKPDQPPVTVDVGYELENISSVTIDYRYIVSLIQHYMPSEDELVVEPIEDEGIDKHIDKLRETNPALANVISGFWEDMKKDPMKYRGLDAMSIIETRIEEIIKNQIDNFAKEWCTQKKDVIAILNTFKKGDSISMVTDYESYSKTHEGVSKLKYNRRAKDAVVELVEKIRPLREK</sequence>
<gene>
    <name evidence="13" type="ORF">FZ040_12295</name>
</gene>
<dbReference type="InterPro" id="IPR007409">
    <property type="entry name" value="Restrct_endonuc_type1_HsdR_N"/>
</dbReference>
<evidence type="ECO:0000256" key="10">
    <source>
        <dbReference type="ARBA" id="ARBA00023125"/>
    </source>
</evidence>
<dbReference type="Pfam" id="PF22679">
    <property type="entry name" value="T1R_D3-like"/>
    <property type="match status" value="1"/>
</dbReference>
<evidence type="ECO:0000256" key="4">
    <source>
        <dbReference type="ARBA" id="ARBA00022722"/>
    </source>
</evidence>